<dbReference type="SUPFAM" id="SSF56524">
    <property type="entry name" value="Oxidoreductase molybdopterin-binding domain"/>
    <property type="match status" value="1"/>
</dbReference>
<dbReference type="PANTHER" id="PTHR43032:SF4">
    <property type="entry name" value="OXIDOREDUCTASE MOLYBDOPTERIN-BINDING DOMAIN-CONTAINING PROTEIN"/>
    <property type="match status" value="1"/>
</dbReference>
<gene>
    <name evidence="2" type="ORF">HLB44_04155</name>
</gene>
<dbReference type="InterPro" id="IPR036374">
    <property type="entry name" value="OxRdtase_Mopterin-bd_sf"/>
</dbReference>
<dbReference type="RefSeq" id="WP_173120849.1">
    <property type="nucleotide sequence ID" value="NZ_JABRWJ010000001.1"/>
</dbReference>
<proteinExistence type="predicted"/>
<keyword evidence="3" id="KW-1185">Reference proteome</keyword>
<dbReference type="Pfam" id="PF00174">
    <property type="entry name" value="Oxidored_molyb"/>
    <property type="match status" value="1"/>
</dbReference>
<accession>A0ABX2EC75</accession>
<evidence type="ECO:0000313" key="2">
    <source>
        <dbReference type="EMBL" id="NRF66168.1"/>
    </source>
</evidence>
<sequence>MHTTLPPGQRALDHFPRFGATGMARRFPREARRIEIVVDGALREPLALDDAAWSRLPRQQQRSDFHCVTTWSRQGLHWSGVRFRDLHALLAARGLDASATLVVLRAQDGYHAALPLEDLLADDVLLADRLDGAPLPVEHGAPLRLVAPAHYGYKSVKHVKRIEFRRDDGSYRPFGPRFMSHARARVALEERGTGWPGWLLRWVYRPLIRPTVAHFSQAMAEYTGPR</sequence>
<feature type="domain" description="Oxidoreductase molybdopterin-binding" evidence="1">
    <location>
        <begin position="30"/>
        <end position="168"/>
    </location>
</feature>
<organism evidence="2 3">
    <name type="scientific">Pseudaquabacterium terrae</name>
    <dbReference type="NCBI Taxonomy" id="2732868"/>
    <lineage>
        <taxon>Bacteria</taxon>
        <taxon>Pseudomonadati</taxon>
        <taxon>Pseudomonadota</taxon>
        <taxon>Betaproteobacteria</taxon>
        <taxon>Burkholderiales</taxon>
        <taxon>Sphaerotilaceae</taxon>
        <taxon>Pseudaquabacterium</taxon>
    </lineage>
</organism>
<comment type="caution">
    <text evidence="2">The sequence shown here is derived from an EMBL/GenBank/DDBJ whole genome shotgun (WGS) entry which is preliminary data.</text>
</comment>
<name>A0ABX2EC75_9BURK</name>
<evidence type="ECO:0000313" key="3">
    <source>
        <dbReference type="Proteomes" id="UP000737171"/>
    </source>
</evidence>
<protein>
    <submittedName>
        <fullName evidence="2">Molybdopterin-dependent oxidoreductase</fullName>
    </submittedName>
</protein>
<dbReference type="PANTHER" id="PTHR43032">
    <property type="entry name" value="PROTEIN-METHIONINE-SULFOXIDE REDUCTASE"/>
    <property type="match status" value="1"/>
</dbReference>
<evidence type="ECO:0000259" key="1">
    <source>
        <dbReference type="Pfam" id="PF00174"/>
    </source>
</evidence>
<dbReference type="Proteomes" id="UP000737171">
    <property type="component" value="Unassembled WGS sequence"/>
</dbReference>
<dbReference type="InterPro" id="IPR000572">
    <property type="entry name" value="OxRdtase_Mopterin-bd_dom"/>
</dbReference>
<dbReference type="Gene3D" id="3.90.420.10">
    <property type="entry name" value="Oxidoreductase, molybdopterin-binding domain"/>
    <property type="match status" value="1"/>
</dbReference>
<reference evidence="2 3" key="1">
    <citation type="submission" date="2020-05" db="EMBL/GenBank/DDBJ databases">
        <title>Aquincola sp. isolate from soil.</title>
        <authorList>
            <person name="Han J."/>
            <person name="Kim D.-U."/>
        </authorList>
    </citation>
    <scope>NUCLEOTIDE SEQUENCE [LARGE SCALE GENOMIC DNA]</scope>
    <source>
        <strain evidence="2 3">S2</strain>
    </source>
</reference>
<dbReference type="EMBL" id="JABRWJ010000001">
    <property type="protein sequence ID" value="NRF66168.1"/>
    <property type="molecule type" value="Genomic_DNA"/>
</dbReference>